<evidence type="ECO:0000256" key="3">
    <source>
        <dbReference type="PROSITE-ProRule" id="PRU00023"/>
    </source>
</evidence>
<evidence type="ECO:0000256" key="2">
    <source>
        <dbReference type="ARBA" id="ARBA00023043"/>
    </source>
</evidence>
<dbReference type="InterPro" id="IPR002110">
    <property type="entry name" value="Ankyrin_rpt"/>
</dbReference>
<keyword evidence="6" id="KW-1185">Reference proteome</keyword>
<dbReference type="SUPFAM" id="SSF48403">
    <property type="entry name" value="Ankyrin repeat"/>
    <property type="match status" value="1"/>
</dbReference>
<accession>A0AAN8PEC8</accession>
<dbReference type="InterPro" id="IPR036770">
    <property type="entry name" value="Ankyrin_rpt-contain_sf"/>
</dbReference>
<dbReference type="PROSITE" id="PS50225">
    <property type="entry name" value="SOCS"/>
    <property type="match status" value="1"/>
</dbReference>
<name>A0AAN8PEC8_PATCE</name>
<dbReference type="PROSITE" id="PS50297">
    <property type="entry name" value="ANK_REP_REGION"/>
    <property type="match status" value="1"/>
</dbReference>
<keyword evidence="1" id="KW-0677">Repeat</keyword>
<gene>
    <name evidence="5" type="ORF">SNE40_017594</name>
</gene>
<evidence type="ECO:0000313" key="6">
    <source>
        <dbReference type="Proteomes" id="UP001347796"/>
    </source>
</evidence>
<dbReference type="Gene3D" id="1.10.750.20">
    <property type="entry name" value="SOCS box"/>
    <property type="match status" value="1"/>
</dbReference>
<dbReference type="SMART" id="SM00248">
    <property type="entry name" value="ANK"/>
    <property type="match status" value="2"/>
</dbReference>
<reference evidence="5 6" key="1">
    <citation type="submission" date="2024-01" db="EMBL/GenBank/DDBJ databases">
        <title>The genome of the rayed Mediterranean limpet Patella caerulea (Linnaeus, 1758).</title>
        <authorList>
            <person name="Anh-Thu Weber A."/>
            <person name="Halstead-Nussloch G."/>
        </authorList>
    </citation>
    <scope>NUCLEOTIDE SEQUENCE [LARGE SCALE GENOMIC DNA]</scope>
    <source>
        <strain evidence="5">AATW-2023a</strain>
        <tissue evidence="5">Whole specimen</tissue>
    </source>
</reference>
<evidence type="ECO:0000256" key="1">
    <source>
        <dbReference type="ARBA" id="ARBA00022737"/>
    </source>
</evidence>
<dbReference type="SUPFAM" id="SSF158235">
    <property type="entry name" value="SOCS box-like"/>
    <property type="match status" value="1"/>
</dbReference>
<dbReference type="EMBL" id="JAZGQO010000011">
    <property type="protein sequence ID" value="KAK6174284.1"/>
    <property type="molecule type" value="Genomic_DNA"/>
</dbReference>
<protein>
    <recommendedName>
        <fullName evidence="4">SOCS box domain-containing protein</fullName>
    </recommendedName>
</protein>
<sequence>MTDLFHVLLNGFGSEKKMLEAVTTKDVDVVSDLIQNGFNVNSKLQRQGGNSALHLASQLGDVHLVKYLLKAGGDPMLKNDLNSTPIILAARNQHVECLEILIKSAKSLLGIESLWLQYNGSIFLWKESTENIIYCFICATPDLRRLRSNTQQNLFFLCVDKKMYRCLRLWVILGNSLASNQFAYLNSEEDKVYVEWVKGFEREVKTLQHYCSLALRRAFHNKCNVFYGVEYLPLPKGLKEFIIWK</sequence>
<dbReference type="Gene3D" id="1.25.40.20">
    <property type="entry name" value="Ankyrin repeat-containing domain"/>
    <property type="match status" value="1"/>
</dbReference>
<feature type="domain" description="SOCS box" evidence="4">
    <location>
        <begin position="202"/>
        <end position="245"/>
    </location>
</feature>
<dbReference type="Pfam" id="PF07525">
    <property type="entry name" value="SOCS_box"/>
    <property type="match status" value="1"/>
</dbReference>
<organism evidence="5 6">
    <name type="scientific">Patella caerulea</name>
    <name type="common">Rayed Mediterranean limpet</name>
    <dbReference type="NCBI Taxonomy" id="87958"/>
    <lineage>
        <taxon>Eukaryota</taxon>
        <taxon>Metazoa</taxon>
        <taxon>Spiralia</taxon>
        <taxon>Lophotrochozoa</taxon>
        <taxon>Mollusca</taxon>
        <taxon>Gastropoda</taxon>
        <taxon>Patellogastropoda</taxon>
        <taxon>Patelloidea</taxon>
        <taxon>Patellidae</taxon>
        <taxon>Patella</taxon>
    </lineage>
</organism>
<evidence type="ECO:0000259" key="4">
    <source>
        <dbReference type="PROSITE" id="PS50225"/>
    </source>
</evidence>
<dbReference type="PROSITE" id="PS50088">
    <property type="entry name" value="ANK_REPEAT"/>
    <property type="match status" value="1"/>
</dbReference>
<feature type="repeat" description="ANK" evidence="3">
    <location>
        <begin position="48"/>
        <end position="80"/>
    </location>
</feature>
<proteinExistence type="predicted"/>
<keyword evidence="2 3" id="KW-0040">ANK repeat</keyword>
<evidence type="ECO:0000313" key="5">
    <source>
        <dbReference type="EMBL" id="KAK6174284.1"/>
    </source>
</evidence>
<comment type="caution">
    <text evidence="5">The sequence shown here is derived from an EMBL/GenBank/DDBJ whole genome shotgun (WGS) entry which is preliminary data.</text>
</comment>
<dbReference type="InterPro" id="IPR036036">
    <property type="entry name" value="SOCS_box-like_dom_sf"/>
</dbReference>
<dbReference type="InterPro" id="IPR001496">
    <property type="entry name" value="SOCS_box"/>
</dbReference>
<dbReference type="Proteomes" id="UP001347796">
    <property type="component" value="Unassembled WGS sequence"/>
</dbReference>
<dbReference type="PANTHER" id="PTHR24171">
    <property type="entry name" value="ANKYRIN REPEAT DOMAIN-CONTAINING PROTEIN 39-RELATED"/>
    <property type="match status" value="1"/>
</dbReference>
<dbReference type="AlphaFoldDB" id="A0AAN8PEC8"/>
<dbReference type="GO" id="GO:0035556">
    <property type="term" value="P:intracellular signal transduction"/>
    <property type="evidence" value="ECO:0007669"/>
    <property type="project" value="InterPro"/>
</dbReference>
<dbReference type="Pfam" id="PF12796">
    <property type="entry name" value="Ank_2"/>
    <property type="match status" value="1"/>
</dbReference>